<name>A0A451ACS6_9GAMM</name>
<sequence>MSFPVPPPAATELWGIQGSETAYVGALEDLTTVNIYADDGTEITGIVLNAGDRYAIQNVGAPGAQGMGSGLRIDADKPIGAVQNDDGDGYEQTAFLSTEHLNMRFGLPVDAQYLAVVCPWPNTTVTLRDGGNLPRRRAVTGMAILGRSTSVPMWWVCI</sequence>
<accession>A0A451ACS6</accession>
<proteinExistence type="predicted"/>
<reference evidence="1" key="1">
    <citation type="submission" date="2019-02" db="EMBL/GenBank/DDBJ databases">
        <authorList>
            <person name="Gruber-Vodicka R. H."/>
            <person name="Seah K. B. B."/>
        </authorList>
    </citation>
    <scope>NUCLEOTIDE SEQUENCE</scope>
    <source>
        <strain evidence="1">BECK_BZ126</strain>
    </source>
</reference>
<gene>
    <name evidence="1" type="ORF">BECKTC1821F_GA0114240_11083</name>
</gene>
<organism evidence="1">
    <name type="scientific">Candidatus Kentrum sp. TC</name>
    <dbReference type="NCBI Taxonomy" id="2126339"/>
    <lineage>
        <taxon>Bacteria</taxon>
        <taxon>Pseudomonadati</taxon>
        <taxon>Pseudomonadota</taxon>
        <taxon>Gammaproteobacteria</taxon>
        <taxon>Candidatus Kentrum</taxon>
    </lineage>
</organism>
<dbReference type="EMBL" id="CAADFW010000108">
    <property type="protein sequence ID" value="VFK63857.1"/>
    <property type="molecule type" value="Genomic_DNA"/>
</dbReference>
<dbReference type="AlphaFoldDB" id="A0A451ACS6"/>
<protein>
    <submittedName>
        <fullName evidence="1">Uncharacterized protein</fullName>
    </submittedName>
</protein>
<evidence type="ECO:0000313" key="1">
    <source>
        <dbReference type="EMBL" id="VFK63857.1"/>
    </source>
</evidence>